<evidence type="ECO:0008006" key="3">
    <source>
        <dbReference type="Google" id="ProtNLM"/>
    </source>
</evidence>
<dbReference type="Proteomes" id="UP000182961">
    <property type="component" value="Unassembled WGS sequence"/>
</dbReference>
<dbReference type="AlphaFoldDB" id="A0A1I4TN96"/>
<proteinExistence type="predicted"/>
<dbReference type="eggNOG" id="ENOG50300KE">
    <property type="taxonomic scope" value="Bacteria"/>
</dbReference>
<dbReference type="RefSeq" id="WP_024980117.1">
    <property type="nucleotide sequence ID" value="NZ_CBCRUM010000010.1"/>
</dbReference>
<keyword evidence="2" id="KW-1185">Reference proteome</keyword>
<dbReference type="Gene3D" id="3.40.1350.10">
    <property type="match status" value="1"/>
</dbReference>
<protein>
    <recommendedName>
        <fullName evidence="3">Aspartate-ammonia lyase</fullName>
    </recommendedName>
</protein>
<evidence type="ECO:0000313" key="1">
    <source>
        <dbReference type="EMBL" id="SFM78091.1"/>
    </source>
</evidence>
<evidence type="ECO:0000313" key="2">
    <source>
        <dbReference type="Proteomes" id="UP000182961"/>
    </source>
</evidence>
<dbReference type="GO" id="GO:0003676">
    <property type="term" value="F:nucleic acid binding"/>
    <property type="evidence" value="ECO:0007669"/>
    <property type="project" value="InterPro"/>
</dbReference>
<gene>
    <name evidence="1" type="ORF">SAMN05444143_102194</name>
</gene>
<dbReference type="InterPro" id="IPR011856">
    <property type="entry name" value="tRNA_endonuc-like_dom_sf"/>
</dbReference>
<name>A0A1I4TN96_9FLAO</name>
<sequence>MNNTYNLTGNAGEYFVCSELSKLNILPLLTPKNNPLFDIIATNHDGSKHVAIQVKTMGLKNEQGWKLSTGITTRKNNPNLFLALVNLKVNAPNEFYIYQYDDFVNRVNEVYISYIEKPHSRTKEPKKDVKFRWFNFSDFNEDDKSRKNDWSLIINNLI</sequence>
<dbReference type="EMBL" id="FOUT01000002">
    <property type="protein sequence ID" value="SFM78091.1"/>
    <property type="molecule type" value="Genomic_DNA"/>
</dbReference>
<organism evidence="1 2">
    <name type="scientific">Flavobacterium succinicans</name>
    <dbReference type="NCBI Taxonomy" id="29536"/>
    <lineage>
        <taxon>Bacteria</taxon>
        <taxon>Pseudomonadati</taxon>
        <taxon>Bacteroidota</taxon>
        <taxon>Flavobacteriia</taxon>
        <taxon>Flavobacteriales</taxon>
        <taxon>Flavobacteriaceae</taxon>
        <taxon>Flavobacterium</taxon>
    </lineage>
</organism>
<accession>A0A1I4TN96</accession>
<reference evidence="2" key="1">
    <citation type="submission" date="2016-10" db="EMBL/GenBank/DDBJ databases">
        <authorList>
            <person name="Varghese N."/>
            <person name="Submissions S."/>
        </authorList>
    </citation>
    <scope>NUCLEOTIDE SEQUENCE [LARGE SCALE GENOMIC DNA]</scope>
    <source>
        <strain evidence="2">DSM 4002</strain>
    </source>
</reference>